<dbReference type="GO" id="GO:0008832">
    <property type="term" value="F:dGTPase activity"/>
    <property type="evidence" value="ECO:0007669"/>
    <property type="project" value="TreeGrafter"/>
</dbReference>
<dbReference type="Proteomes" id="UP000323144">
    <property type="component" value="Chromosome"/>
</dbReference>
<proteinExistence type="predicted"/>
<dbReference type="KEGG" id="schi:SCHIN_v1c11940"/>
<dbReference type="InterPro" id="IPR003607">
    <property type="entry name" value="HD/PDEase_dom"/>
</dbReference>
<keyword evidence="2" id="KW-0378">Hydrolase</keyword>
<gene>
    <name evidence="2" type="ORF">SCHIN_v1c11940</name>
</gene>
<evidence type="ECO:0000259" key="1">
    <source>
        <dbReference type="PROSITE" id="PS51831"/>
    </source>
</evidence>
<dbReference type="Gene3D" id="1.10.3210.10">
    <property type="entry name" value="Hypothetical protein af1432"/>
    <property type="match status" value="1"/>
</dbReference>
<dbReference type="AlphaFoldDB" id="A0A5B9Y7T4"/>
<dbReference type="PROSITE" id="PS51831">
    <property type="entry name" value="HD"/>
    <property type="match status" value="1"/>
</dbReference>
<feature type="domain" description="HD" evidence="1">
    <location>
        <begin position="52"/>
        <end position="167"/>
    </location>
</feature>
<dbReference type="EMBL" id="CP043026">
    <property type="protein sequence ID" value="QEH62387.1"/>
    <property type="molecule type" value="Genomic_DNA"/>
</dbReference>
<keyword evidence="3" id="KW-1185">Reference proteome</keyword>
<accession>A0A5B9Y7T4</accession>
<dbReference type="Pfam" id="PF19276">
    <property type="entry name" value="HD_assoc_2"/>
    <property type="match status" value="1"/>
</dbReference>
<dbReference type="RefSeq" id="WP_166508745.1">
    <property type="nucleotide sequence ID" value="NZ_CP043026.1"/>
</dbReference>
<evidence type="ECO:0000313" key="3">
    <source>
        <dbReference type="Proteomes" id="UP000323144"/>
    </source>
</evidence>
<protein>
    <submittedName>
        <fullName evidence="2">HD superfamily phosphohydrolase</fullName>
    </submittedName>
</protein>
<dbReference type="SMART" id="SM00471">
    <property type="entry name" value="HDc"/>
    <property type="match status" value="1"/>
</dbReference>
<dbReference type="PANTHER" id="PTHR11373">
    <property type="entry name" value="DEOXYNUCLEOSIDE TRIPHOSPHATE TRIPHOSPHOHYDROLASE"/>
    <property type="match status" value="1"/>
</dbReference>
<dbReference type="Pfam" id="PF01966">
    <property type="entry name" value="HD"/>
    <property type="match status" value="1"/>
</dbReference>
<dbReference type="InterPro" id="IPR006674">
    <property type="entry name" value="HD_domain"/>
</dbReference>
<dbReference type="GO" id="GO:0006203">
    <property type="term" value="P:dGTP catabolic process"/>
    <property type="evidence" value="ECO:0007669"/>
    <property type="project" value="TreeGrafter"/>
</dbReference>
<dbReference type="SUPFAM" id="SSF109604">
    <property type="entry name" value="HD-domain/PDEase-like"/>
    <property type="match status" value="1"/>
</dbReference>
<dbReference type="PANTHER" id="PTHR11373:SF4">
    <property type="entry name" value="DEOXYNUCLEOSIDE TRIPHOSPHATE TRIPHOSPHOHYDROLASE SAMHD1"/>
    <property type="match status" value="1"/>
</dbReference>
<sequence>MDKYIRDNVHGDIHLKDKVAIELIDTKEFQRLRRIIQLGGGQFVFPGANHTRFSHCVGVYHVVSKFLANEKISKNISEKDQLLVRIAGLLHDVGHGPFSHTFESVSSQAHEKYTVDIIVGNTEINQVLKKHSIDPQEVASIIESKHPNKLVNQLVSSQLDADRLDYLVRDSLNTGVNYSNLDIDWIIRNADSVDDKMVFKAKTLNALEHYLLGRYYMFKQIYNHKVSVGFDRTFTSWFRRAKDLYNEGYVFKNIFMAETLKEIFEEKVCSLENYNKLDDYTMIEFIKTCMYEDDEILKTLSEMIINRKFLKVKHLNSEQEFEDLKKNYAKETHKYFFSTINDERFKIYKKNNGGKDEKILLQQGDKLREITEISEIIRISPENNEKNLYVFINNNVK</sequence>
<evidence type="ECO:0000313" key="2">
    <source>
        <dbReference type="EMBL" id="QEH62387.1"/>
    </source>
</evidence>
<dbReference type="InterPro" id="IPR045509">
    <property type="entry name" value="HD_assoc_2"/>
</dbReference>
<reference evidence="2 3" key="1">
    <citation type="submission" date="2019-08" db="EMBL/GenBank/DDBJ databases">
        <title>Complete genome sequence of Spiroplasma chinense CCH (DSM 19755).</title>
        <authorList>
            <person name="Shen H.-Y."/>
            <person name="Lin Y.-C."/>
            <person name="Chou L."/>
            <person name="Kuo C.-H."/>
        </authorList>
    </citation>
    <scope>NUCLEOTIDE SEQUENCE [LARGE SCALE GENOMIC DNA]</scope>
    <source>
        <strain evidence="2 3">CCH</strain>
    </source>
</reference>
<organism evidence="2 3">
    <name type="scientific">Spiroplasma chinense</name>
    <dbReference type="NCBI Taxonomy" id="216932"/>
    <lineage>
        <taxon>Bacteria</taxon>
        <taxon>Bacillati</taxon>
        <taxon>Mycoplasmatota</taxon>
        <taxon>Mollicutes</taxon>
        <taxon>Entomoplasmatales</taxon>
        <taxon>Spiroplasmataceae</taxon>
        <taxon>Spiroplasma</taxon>
    </lineage>
</organism>
<dbReference type="InterPro" id="IPR050135">
    <property type="entry name" value="dGTPase-like"/>
</dbReference>
<dbReference type="CDD" id="cd00077">
    <property type="entry name" value="HDc"/>
    <property type="match status" value="1"/>
</dbReference>
<name>A0A5B9Y7T4_9MOLU</name>